<accession>A0A6C0E587</accession>
<evidence type="ECO:0008006" key="2">
    <source>
        <dbReference type="Google" id="ProtNLM"/>
    </source>
</evidence>
<dbReference type="EMBL" id="MN739743">
    <property type="protein sequence ID" value="QHT24316.1"/>
    <property type="molecule type" value="Genomic_DNA"/>
</dbReference>
<reference evidence="1" key="1">
    <citation type="journal article" date="2020" name="Nature">
        <title>Giant virus diversity and host interactions through global metagenomics.</title>
        <authorList>
            <person name="Schulz F."/>
            <person name="Roux S."/>
            <person name="Paez-Espino D."/>
            <person name="Jungbluth S."/>
            <person name="Walsh D.A."/>
            <person name="Denef V.J."/>
            <person name="McMahon K.D."/>
            <person name="Konstantinidis K.T."/>
            <person name="Eloe-Fadrosh E.A."/>
            <person name="Kyrpides N.C."/>
            <person name="Woyke T."/>
        </authorList>
    </citation>
    <scope>NUCLEOTIDE SEQUENCE</scope>
    <source>
        <strain evidence="1">GVMAG-M-3300023179-138</strain>
    </source>
</reference>
<dbReference type="AlphaFoldDB" id="A0A6C0E587"/>
<organism evidence="1">
    <name type="scientific">viral metagenome</name>
    <dbReference type="NCBI Taxonomy" id="1070528"/>
    <lineage>
        <taxon>unclassified sequences</taxon>
        <taxon>metagenomes</taxon>
        <taxon>organismal metagenomes</taxon>
    </lineage>
</organism>
<sequence>MDSDEYERRKQFCLEVAAMNRSECVEIARILRSHGVTVSENRSGIFFDMAKIPMSVFEELIKFREFITKNNAFLERQPKAPAQVSTE</sequence>
<proteinExistence type="predicted"/>
<evidence type="ECO:0000313" key="1">
    <source>
        <dbReference type="EMBL" id="QHT24316.1"/>
    </source>
</evidence>
<protein>
    <recommendedName>
        <fullName evidence="2">NET domain-containing protein</fullName>
    </recommendedName>
</protein>
<name>A0A6C0E587_9ZZZZ</name>